<reference evidence="3" key="1">
    <citation type="submission" date="2018-05" db="EMBL/GenBank/DDBJ databases">
        <authorList>
            <person name="Li X."/>
        </authorList>
    </citation>
    <scope>NUCLEOTIDE SEQUENCE [LARGE SCALE GENOMIC DNA]</scope>
    <source>
        <strain evidence="3">LX32</strain>
    </source>
</reference>
<keyword evidence="3" id="KW-1185">Reference proteome</keyword>
<dbReference type="AlphaFoldDB" id="A0A328AJK6"/>
<dbReference type="Proteomes" id="UP000249254">
    <property type="component" value="Unassembled WGS sequence"/>
</dbReference>
<dbReference type="RefSeq" id="WP_111528422.1">
    <property type="nucleotide sequence ID" value="NZ_JBHRSG010000004.1"/>
</dbReference>
<sequence>MLKTFASAAALALLASPALAETWHVMGATPAELLMMETDSRYAQPNGDVSVWTSSVKVGEQEEPVVKALWQVSCKGEPRIRPQMVVWYDGALNSKESWTATRKDGFQPVVPGSRGDLTWQYACGKKAWPISISGSFGEVTGAYANALAKLVDATSEVAAR</sequence>
<feature type="signal peptide" evidence="1">
    <location>
        <begin position="1"/>
        <end position="20"/>
    </location>
</feature>
<accession>A0A328AJK6</accession>
<feature type="chain" id="PRO_5016456148" description="DUF3047 domain-containing protein" evidence="1">
    <location>
        <begin position="21"/>
        <end position="160"/>
    </location>
</feature>
<dbReference type="EMBL" id="QFYQ01000001">
    <property type="protein sequence ID" value="RAK54671.1"/>
    <property type="molecule type" value="Genomic_DNA"/>
</dbReference>
<evidence type="ECO:0000256" key="1">
    <source>
        <dbReference type="SAM" id="SignalP"/>
    </source>
</evidence>
<keyword evidence="1" id="KW-0732">Signal</keyword>
<proteinExistence type="predicted"/>
<comment type="caution">
    <text evidence="2">The sequence shown here is derived from an EMBL/GenBank/DDBJ whole genome shotgun (WGS) entry which is preliminary data.</text>
</comment>
<evidence type="ECO:0008006" key="4">
    <source>
        <dbReference type="Google" id="ProtNLM"/>
    </source>
</evidence>
<name>A0A328AJK6_9CAUL</name>
<evidence type="ECO:0000313" key="2">
    <source>
        <dbReference type="EMBL" id="RAK54671.1"/>
    </source>
</evidence>
<evidence type="ECO:0000313" key="3">
    <source>
        <dbReference type="Proteomes" id="UP000249254"/>
    </source>
</evidence>
<protein>
    <recommendedName>
        <fullName evidence="4">DUF3047 domain-containing protein</fullName>
    </recommendedName>
</protein>
<gene>
    <name evidence="2" type="ORF">DJ017_09130</name>
</gene>
<organism evidence="2 3">
    <name type="scientific">Phenylobacterium soli</name>
    <dbReference type="NCBI Taxonomy" id="2170551"/>
    <lineage>
        <taxon>Bacteria</taxon>
        <taxon>Pseudomonadati</taxon>
        <taxon>Pseudomonadota</taxon>
        <taxon>Alphaproteobacteria</taxon>
        <taxon>Caulobacterales</taxon>
        <taxon>Caulobacteraceae</taxon>
        <taxon>Phenylobacterium</taxon>
    </lineage>
</organism>